<proteinExistence type="predicted"/>
<dbReference type="AlphaFoldDB" id="A0A4S8PZ22"/>
<organism evidence="1 2">
    <name type="scientific">Rhizobium rosettiformans W3</name>
    <dbReference type="NCBI Taxonomy" id="538378"/>
    <lineage>
        <taxon>Bacteria</taxon>
        <taxon>Pseudomonadati</taxon>
        <taxon>Pseudomonadota</taxon>
        <taxon>Alphaproteobacteria</taxon>
        <taxon>Hyphomicrobiales</taxon>
        <taxon>Rhizobiaceae</taxon>
        <taxon>Rhizobium/Agrobacterium group</taxon>
        <taxon>Rhizobium</taxon>
    </lineage>
</organism>
<dbReference type="InterPro" id="IPR036388">
    <property type="entry name" value="WH-like_DNA-bd_sf"/>
</dbReference>
<reference evidence="1 2" key="1">
    <citation type="submission" date="2019-04" db="EMBL/GenBank/DDBJ databases">
        <title>genome sequence of strain W3.</title>
        <authorList>
            <person name="Gao J."/>
            <person name="Sun J."/>
        </authorList>
    </citation>
    <scope>NUCLEOTIDE SEQUENCE [LARGE SCALE GENOMIC DNA]</scope>
    <source>
        <strain evidence="1 2">W3</strain>
    </source>
</reference>
<comment type="caution">
    <text evidence="1">The sequence shown here is derived from an EMBL/GenBank/DDBJ whole genome shotgun (WGS) entry which is preliminary data.</text>
</comment>
<dbReference type="RefSeq" id="WP_136540354.1">
    <property type="nucleotide sequence ID" value="NZ_STGU01000004.1"/>
</dbReference>
<name>A0A4S8PZ22_9HYPH</name>
<gene>
    <name evidence="1" type="ORF">FAA86_10470</name>
</gene>
<sequence>MGKPKHPEVLKLSYEQIVALQMEHGSQRKMAEALGIPRSTLQNHLKELKSERFVSRRQKEARRIPVTDKVQYFIVTSAQDNTLIHTGFWDNLNAYADHLGAEIIVSGFTYNKSLFEDHTVIASSFMPEVLPHMEFNQVLIGDGLTICCEMNTLPTAVHPLSGFDTYTGDRWGVFPHPKVHLKSIPTAKGDPAKIILTTGSVTLPNYVQKKAGIKAEHHHEVGAVIIELLPNGKFFVRHLLAEDDGSFQDLLNVVSAGKVSSDGTIEGITWGDVHWEKRNPVITSACWDLPAPGVVRSFPAMLDYLKPSYQFIHDLTDFEYRNHHNIKDPHFRFKMHMRNTDSVEDSMKGAAIFLKDIERDGTLTVVVESNHDLALTKWLKTADYRDDPINAEFFLRLQLQTYQAIMRGDEQYQVFPWVLRQYEDLDDVIFLSQDDSFTIAGDIECAMHGHVGANGAKASPMAFSRMGKRSNTAHTHSASIFDGNYCAGVSASLDMGYNVGLSSWSVTHIVTYPSGKRTLVTMHDDGLYCAAVMDLAALSVAA</sequence>
<evidence type="ECO:0000313" key="1">
    <source>
        <dbReference type="EMBL" id="THV36910.1"/>
    </source>
</evidence>
<dbReference type="Gene3D" id="1.10.10.10">
    <property type="entry name" value="Winged helix-like DNA-binding domain superfamily/Winged helix DNA-binding domain"/>
    <property type="match status" value="1"/>
</dbReference>
<protein>
    <submittedName>
        <fullName evidence="1">Helix-turn-helix transcriptional regulator</fullName>
    </submittedName>
</protein>
<dbReference type="EMBL" id="STGU01000004">
    <property type="protein sequence ID" value="THV36910.1"/>
    <property type="molecule type" value="Genomic_DNA"/>
</dbReference>
<accession>A0A4S8PZ22</accession>
<dbReference type="Proteomes" id="UP000307378">
    <property type="component" value="Unassembled WGS sequence"/>
</dbReference>
<evidence type="ECO:0000313" key="2">
    <source>
        <dbReference type="Proteomes" id="UP000307378"/>
    </source>
</evidence>